<feature type="transmembrane region" description="Helical" evidence="2">
    <location>
        <begin position="405"/>
        <end position="426"/>
    </location>
</feature>
<organism evidence="3 4">
    <name type="scientific">Mortierella alpina</name>
    <name type="common">Oleaginous fungus</name>
    <name type="synonym">Mortierella renispora</name>
    <dbReference type="NCBI Taxonomy" id="64518"/>
    <lineage>
        <taxon>Eukaryota</taxon>
        <taxon>Fungi</taxon>
        <taxon>Fungi incertae sedis</taxon>
        <taxon>Mucoromycota</taxon>
        <taxon>Mortierellomycotina</taxon>
        <taxon>Mortierellomycetes</taxon>
        <taxon>Mortierellales</taxon>
        <taxon>Mortierellaceae</taxon>
        <taxon>Mortierella</taxon>
    </lineage>
</organism>
<feature type="compositionally biased region" description="Basic and acidic residues" evidence="1">
    <location>
        <begin position="93"/>
        <end position="104"/>
    </location>
</feature>
<feature type="transmembrane region" description="Helical" evidence="2">
    <location>
        <begin position="184"/>
        <end position="204"/>
    </location>
</feature>
<comment type="caution">
    <text evidence="3">The sequence shown here is derived from an EMBL/GenBank/DDBJ whole genome shotgun (WGS) entry which is preliminary data.</text>
</comment>
<keyword evidence="2" id="KW-0812">Transmembrane</keyword>
<dbReference type="EMBL" id="JAAAHY010001482">
    <property type="protein sequence ID" value="KAF9948823.1"/>
    <property type="molecule type" value="Genomic_DNA"/>
</dbReference>
<evidence type="ECO:0000313" key="4">
    <source>
        <dbReference type="Proteomes" id="UP000738359"/>
    </source>
</evidence>
<proteinExistence type="predicted"/>
<dbReference type="PANTHER" id="PTHR36840">
    <property type="entry name" value="BLL5714 PROTEIN"/>
    <property type="match status" value="1"/>
</dbReference>
<feature type="transmembrane region" description="Helical" evidence="2">
    <location>
        <begin position="273"/>
        <end position="291"/>
    </location>
</feature>
<name>A0A9P6IV85_MORAP</name>
<reference evidence="3" key="1">
    <citation type="journal article" date="2020" name="Fungal Divers.">
        <title>Resolving the Mortierellaceae phylogeny through synthesis of multi-gene phylogenetics and phylogenomics.</title>
        <authorList>
            <person name="Vandepol N."/>
            <person name="Liber J."/>
            <person name="Desiro A."/>
            <person name="Na H."/>
            <person name="Kennedy M."/>
            <person name="Barry K."/>
            <person name="Grigoriev I.V."/>
            <person name="Miller A.N."/>
            <person name="O'Donnell K."/>
            <person name="Stajich J.E."/>
            <person name="Bonito G."/>
        </authorList>
    </citation>
    <scope>NUCLEOTIDE SEQUENCE</scope>
    <source>
        <strain evidence="3">CK1249</strain>
    </source>
</reference>
<dbReference type="Pfam" id="PF06772">
    <property type="entry name" value="LtrA"/>
    <property type="match status" value="1"/>
</dbReference>
<dbReference type="OrthoDB" id="191995at2759"/>
<evidence type="ECO:0000256" key="2">
    <source>
        <dbReference type="SAM" id="Phobius"/>
    </source>
</evidence>
<keyword evidence="2" id="KW-0472">Membrane</keyword>
<feature type="transmembrane region" description="Helical" evidence="2">
    <location>
        <begin position="477"/>
        <end position="498"/>
    </location>
</feature>
<feature type="region of interest" description="Disordered" evidence="1">
    <location>
        <begin position="93"/>
        <end position="124"/>
    </location>
</feature>
<accession>A0A9P6IV85</accession>
<dbReference type="AlphaFoldDB" id="A0A9P6IV85"/>
<feature type="transmembrane region" description="Helical" evidence="2">
    <location>
        <begin position="153"/>
        <end position="172"/>
    </location>
</feature>
<dbReference type="InterPro" id="IPR010640">
    <property type="entry name" value="Low_temperature_requirement_A"/>
</dbReference>
<feature type="transmembrane region" description="Helical" evidence="2">
    <location>
        <begin position="363"/>
        <end position="384"/>
    </location>
</feature>
<sequence length="530" mass="58201">MQIAHNLNAFGPHSETTLGKEQVPHIEVPMSKAQRHGAELTAAPSTTVAIRDHSSPAYFDSTPPPHGHNAFDDMLNTELVAQDDCEITRAEQTERAAGARDQKQTDFGSPGFPTPGAFSTNTLSDPPSYEAGLGGKVRLHAKLMRPRETAAKVTNVELFFDLVFVYAISAIAESMEHHLTWEVVLEMLVVTLAWGWVFSAWTFNWFNPDSYLVRILLLALMLINLIMSSVIGESFTSRSLLFAIMYVLIQLGRTTIVVLALHGHRLQKNFIRVLIWFCVTAVLWLTGGVLGGVTRNVLWTVAIVLEYTSAAAGFYVPGLGKSISTDWDIHGGHLAERCSLFIIIALGESIVVTGEAFKGVFSGAAGLGVFIISFLGAAAMWWIYFHTASTEAVEFVERSNDPGKMGRLAYTYIHVLMVIGIIWCAVADRLSLEHPHAVPSHEGHRIYVVIMIGGPALFVLGHALFRKSFCARTPHAHFAAIAAFICATPIGLFLPVWATALTTTTILLLLAFYESYFRCVILPRHASHSE</sequence>
<evidence type="ECO:0000256" key="1">
    <source>
        <dbReference type="SAM" id="MobiDB-lite"/>
    </source>
</evidence>
<protein>
    <recommendedName>
        <fullName evidence="5">Low temperature requirement A</fullName>
    </recommendedName>
</protein>
<keyword evidence="4" id="KW-1185">Reference proteome</keyword>
<feature type="transmembrane region" description="Helical" evidence="2">
    <location>
        <begin position="446"/>
        <end position="465"/>
    </location>
</feature>
<dbReference type="PANTHER" id="PTHR36840:SF1">
    <property type="entry name" value="BLL5714 PROTEIN"/>
    <property type="match status" value="1"/>
</dbReference>
<keyword evidence="2" id="KW-1133">Transmembrane helix</keyword>
<gene>
    <name evidence="3" type="ORF">BGZ70_002045</name>
</gene>
<feature type="transmembrane region" description="Helical" evidence="2">
    <location>
        <begin position="211"/>
        <end position="231"/>
    </location>
</feature>
<evidence type="ECO:0008006" key="5">
    <source>
        <dbReference type="Google" id="ProtNLM"/>
    </source>
</evidence>
<feature type="transmembrane region" description="Helical" evidence="2">
    <location>
        <begin position="297"/>
        <end position="317"/>
    </location>
</feature>
<feature type="transmembrane region" description="Helical" evidence="2">
    <location>
        <begin position="243"/>
        <end position="261"/>
    </location>
</feature>
<feature type="transmembrane region" description="Helical" evidence="2">
    <location>
        <begin position="338"/>
        <end position="357"/>
    </location>
</feature>
<evidence type="ECO:0000313" key="3">
    <source>
        <dbReference type="EMBL" id="KAF9948823.1"/>
    </source>
</evidence>
<dbReference type="Proteomes" id="UP000738359">
    <property type="component" value="Unassembled WGS sequence"/>
</dbReference>